<dbReference type="SUPFAM" id="SSF53098">
    <property type="entry name" value="Ribonuclease H-like"/>
    <property type="match status" value="1"/>
</dbReference>
<dbReference type="Gene3D" id="2.30.30.130">
    <property type="entry name" value="Transposase, Mu, C-terminal"/>
    <property type="match status" value="1"/>
</dbReference>
<dbReference type="Pfam" id="PF09299">
    <property type="entry name" value="Mu-transpos_C"/>
    <property type="match status" value="1"/>
</dbReference>
<evidence type="ECO:0000313" key="2">
    <source>
        <dbReference type="EMBL" id="MEC0276093.1"/>
    </source>
</evidence>
<gene>
    <name evidence="2" type="ORF">P4706_23990</name>
</gene>
<dbReference type="SUPFAM" id="SSF50610">
    <property type="entry name" value="mu transposase, C-terminal domain"/>
    <property type="match status" value="1"/>
</dbReference>
<proteinExistence type="predicted"/>
<reference evidence="2 3" key="1">
    <citation type="submission" date="2023-03" db="EMBL/GenBank/DDBJ databases">
        <title>Bacillus Genome Sequencing.</title>
        <authorList>
            <person name="Dunlap C."/>
        </authorList>
    </citation>
    <scope>NUCLEOTIDE SEQUENCE [LARGE SCALE GENOMIC DNA]</scope>
    <source>
        <strain evidence="2 3">B-41290</strain>
    </source>
</reference>
<dbReference type="Proteomes" id="UP001307168">
    <property type="component" value="Unassembled WGS sequence"/>
</dbReference>
<dbReference type="PROSITE" id="PS50994">
    <property type="entry name" value="INTEGRASE"/>
    <property type="match status" value="1"/>
</dbReference>
<keyword evidence="3" id="KW-1185">Reference proteome</keyword>
<dbReference type="PANTHER" id="PTHR35004">
    <property type="entry name" value="TRANSPOSASE RV3428C-RELATED"/>
    <property type="match status" value="1"/>
</dbReference>
<comment type="caution">
    <text evidence="2">The sequence shown here is derived from an EMBL/GenBank/DDBJ whole genome shotgun (WGS) entry which is preliminary data.</text>
</comment>
<dbReference type="GO" id="GO:0015074">
    <property type="term" value="P:DNA integration"/>
    <property type="evidence" value="ECO:0007669"/>
    <property type="project" value="InterPro"/>
</dbReference>
<organism evidence="2 3">
    <name type="scientific">Peribacillus castrilensis</name>
    <dbReference type="NCBI Taxonomy" id="2897690"/>
    <lineage>
        <taxon>Bacteria</taxon>
        <taxon>Bacillati</taxon>
        <taxon>Bacillota</taxon>
        <taxon>Bacilli</taxon>
        <taxon>Bacillales</taxon>
        <taxon>Bacillaceae</taxon>
        <taxon>Peribacillus</taxon>
    </lineage>
</organism>
<dbReference type="PANTHER" id="PTHR35004:SF6">
    <property type="entry name" value="TRANSPOSASE"/>
    <property type="match status" value="1"/>
</dbReference>
<dbReference type="EMBL" id="JARNBH010000027">
    <property type="protein sequence ID" value="MEC0276093.1"/>
    <property type="molecule type" value="Genomic_DNA"/>
</dbReference>
<feature type="domain" description="Integrase catalytic" evidence="1">
    <location>
        <begin position="23"/>
        <end position="208"/>
    </location>
</feature>
<dbReference type="InterPro" id="IPR001584">
    <property type="entry name" value="Integrase_cat-core"/>
</dbReference>
<dbReference type="Gene3D" id="3.30.420.10">
    <property type="entry name" value="Ribonuclease H-like superfamily/Ribonuclease H"/>
    <property type="match status" value="1"/>
</dbReference>
<dbReference type="InterPro" id="IPR015378">
    <property type="entry name" value="Transposase-like_Mu_C"/>
</dbReference>
<evidence type="ECO:0000313" key="3">
    <source>
        <dbReference type="Proteomes" id="UP001307168"/>
    </source>
</evidence>
<dbReference type="InterPro" id="IPR012337">
    <property type="entry name" value="RNaseH-like_sf"/>
</dbReference>
<protein>
    <submittedName>
        <fullName evidence="2">Mu transposase C-terminal domain-containing protein</fullName>
    </submittedName>
</protein>
<dbReference type="GO" id="GO:0003676">
    <property type="term" value="F:nucleic acid binding"/>
    <property type="evidence" value="ECO:0007669"/>
    <property type="project" value="InterPro"/>
</dbReference>
<evidence type="ECO:0000259" key="1">
    <source>
        <dbReference type="PROSITE" id="PS50994"/>
    </source>
</evidence>
<dbReference type="Pfam" id="PF00665">
    <property type="entry name" value="rve"/>
    <property type="match status" value="1"/>
</dbReference>
<accession>A0AAW9NCF0</accession>
<name>A0AAW9NCF0_9BACI</name>
<sequence length="350" mass="40243">MKTLAHGGQKAYENQYDLIHRREASYPNEIWQADHTLLDILVLNEMGQPERPWLTIILDDFSRAIAGYYLTFQAPSAIQTALALHQAILHKRNLDWTICGTPEQFYTDHGSDFTSNHLEQVAIDLKINLVFSAVGVPRGRGKIERFFSSINQLFLQYLPGYAGNRPNDPLLTLKKLDEKLAHFIMYHYHHRIHGTTKKAPIRVWNDAGFLPNMPESLESLDLLLLHVAKARKVHSDGIHFQGLRYIDTTLAAYVGETVVIRYDPRDLAEIRVFYENRYLCTAISPEIAGYTVDLKEIVSARNKRKRALKNQIMSEGAVIEDIIQSKQSQLEEDSEKPEPTKLKLKRYFNE</sequence>
<dbReference type="AlphaFoldDB" id="A0AAW9NCF0"/>
<dbReference type="InterPro" id="IPR009004">
    <property type="entry name" value="Transposase_Mu_C"/>
</dbReference>
<dbReference type="InterPro" id="IPR036397">
    <property type="entry name" value="RNaseH_sf"/>
</dbReference>